<sequence length="274" mass="31713">MKKIGKKSSGIRYSRYVMSKMRKTKAVEAKASLRQYVPTTKRMTHDTLKQMLAQHKMIYIKPDIGMFGNGVIRVEQTEAVAGKEKENIVEPLYRYQSGVKVRKFKTFDEMYTSIIKLTKNRPYLTQKGIHLLKHKGNRFDLRVMVQQTPTRAWETTGVIGRVAHPSKIVTNFHNGGTLKSVETLLRSYLPISQRKGYVRKLQGLGQQVAQAIHARYKGVKEIGVDVALDHELHPWILEVNTSPDPYIFQRLSDKSIFYKMRRYARAYNRPVKKS</sequence>
<dbReference type="SUPFAM" id="SSF56059">
    <property type="entry name" value="Glutathione synthetase ATP-binding domain-like"/>
    <property type="match status" value="1"/>
</dbReference>
<dbReference type="STRING" id="1469647.BC351_28730"/>
<dbReference type="InterPro" id="IPR026838">
    <property type="entry name" value="YheC/D"/>
</dbReference>
<reference evidence="2" key="1">
    <citation type="submission" date="2016-07" db="EMBL/GenBank/DDBJ databases">
        <authorList>
            <person name="Florea S."/>
            <person name="Webb J.S."/>
            <person name="Jaromczyk J."/>
            <person name="Schardl C.L."/>
        </authorList>
    </citation>
    <scope>NUCLEOTIDE SEQUENCE [LARGE SCALE GENOMIC DNA]</scope>
    <source>
        <strain evidence="2">CY1</strain>
    </source>
</reference>
<dbReference type="Gene3D" id="3.30.470.20">
    <property type="entry name" value="ATP-grasp fold, B domain"/>
    <property type="match status" value="1"/>
</dbReference>
<accession>A0A1V4HH83</accession>
<evidence type="ECO:0000313" key="2">
    <source>
        <dbReference type="Proteomes" id="UP000190626"/>
    </source>
</evidence>
<proteinExistence type="predicted"/>
<dbReference type="AlphaFoldDB" id="A0A1V4HH83"/>
<evidence type="ECO:0000313" key="1">
    <source>
        <dbReference type="EMBL" id="OPH56159.1"/>
    </source>
</evidence>
<organism evidence="1 2">
    <name type="scientific">Paenibacillus ferrarius</name>
    <dbReference type="NCBI Taxonomy" id="1469647"/>
    <lineage>
        <taxon>Bacteria</taxon>
        <taxon>Bacillati</taxon>
        <taxon>Bacillota</taxon>
        <taxon>Bacilli</taxon>
        <taxon>Bacillales</taxon>
        <taxon>Paenibacillaceae</taxon>
        <taxon>Paenibacillus</taxon>
    </lineage>
</organism>
<protein>
    <recommendedName>
        <fullName evidence="3">Endospore coat-associated protein</fullName>
    </recommendedName>
</protein>
<keyword evidence="2" id="KW-1185">Reference proteome</keyword>
<dbReference type="EMBL" id="MBTG01000017">
    <property type="protein sequence ID" value="OPH56159.1"/>
    <property type="molecule type" value="Genomic_DNA"/>
</dbReference>
<evidence type="ECO:0008006" key="3">
    <source>
        <dbReference type="Google" id="ProtNLM"/>
    </source>
</evidence>
<dbReference type="OrthoDB" id="7869153at2"/>
<dbReference type="Proteomes" id="UP000190626">
    <property type="component" value="Unassembled WGS sequence"/>
</dbReference>
<comment type="caution">
    <text evidence="1">The sequence shown here is derived from an EMBL/GenBank/DDBJ whole genome shotgun (WGS) entry which is preliminary data.</text>
</comment>
<gene>
    <name evidence="1" type="ORF">BC351_28730</name>
</gene>
<dbReference type="Pfam" id="PF14398">
    <property type="entry name" value="ATPgrasp_YheCD"/>
    <property type="match status" value="1"/>
</dbReference>
<name>A0A1V4HH83_9BACL</name>